<evidence type="ECO:0000313" key="1">
    <source>
        <dbReference type="EMBL" id="MBX67152.1"/>
    </source>
</evidence>
<dbReference type="AlphaFoldDB" id="A0A2P2QJH3"/>
<proteinExistence type="predicted"/>
<protein>
    <submittedName>
        <fullName evidence="1">Uncharacterized protein</fullName>
    </submittedName>
</protein>
<dbReference type="EMBL" id="GGEC01086668">
    <property type="protein sequence ID" value="MBX67152.1"/>
    <property type="molecule type" value="Transcribed_RNA"/>
</dbReference>
<accession>A0A2P2QJH3</accession>
<name>A0A2P2QJH3_RHIMU</name>
<reference evidence="1" key="1">
    <citation type="submission" date="2018-02" db="EMBL/GenBank/DDBJ databases">
        <title>Rhizophora mucronata_Transcriptome.</title>
        <authorList>
            <person name="Meera S.P."/>
            <person name="Sreeshan A."/>
            <person name="Augustine A."/>
        </authorList>
    </citation>
    <scope>NUCLEOTIDE SEQUENCE</scope>
    <source>
        <tissue evidence="1">Leaf</tissue>
    </source>
</reference>
<sequence>MSFKMTIQIWHPWVMCNIKDILVV</sequence>
<organism evidence="1">
    <name type="scientific">Rhizophora mucronata</name>
    <name type="common">Asiatic mangrove</name>
    <dbReference type="NCBI Taxonomy" id="61149"/>
    <lineage>
        <taxon>Eukaryota</taxon>
        <taxon>Viridiplantae</taxon>
        <taxon>Streptophyta</taxon>
        <taxon>Embryophyta</taxon>
        <taxon>Tracheophyta</taxon>
        <taxon>Spermatophyta</taxon>
        <taxon>Magnoliopsida</taxon>
        <taxon>eudicotyledons</taxon>
        <taxon>Gunneridae</taxon>
        <taxon>Pentapetalae</taxon>
        <taxon>rosids</taxon>
        <taxon>fabids</taxon>
        <taxon>Malpighiales</taxon>
        <taxon>Rhizophoraceae</taxon>
        <taxon>Rhizophora</taxon>
    </lineage>
</organism>